<dbReference type="KEGG" id="gfu:KM031_20630"/>
<protein>
    <submittedName>
        <fullName evidence="2">DUF1837 domain-containing protein</fullName>
    </submittedName>
</protein>
<dbReference type="Pfam" id="PF08878">
    <property type="entry name" value="HamA"/>
    <property type="match status" value="1"/>
</dbReference>
<evidence type="ECO:0000313" key="2">
    <source>
        <dbReference type="EMBL" id="QWK92831.1"/>
    </source>
</evidence>
<accession>A0A975PCW7</accession>
<gene>
    <name evidence="2" type="ORF">KM031_20630</name>
</gene>
<geneLocation type="plasmid" evidence="2 3">
    <name>p3</name>
</geneLocation>
<keyword evidence="2" id="KW-0614">Plasmid</keyword>
<proteinExistence type="predicted"/>
<name>A0A975PCW7_9RHOB</name>
<evidence type="ECO:0000259" key="1">
    <source>
        <dbReference type="Pfam" id="PF08878"/>
    </source>
</evidence>
<reference evidence="2" key="1">
    <citation type="submission" date="2021-06" db="EMBL/GenBank/DDBJ databases">
        <authorList>
            <person name="Lee C.-S."/>
            <person name="Jin L."/>
        </authorList>
    </citation>
    <scope>NUCLEOTIDE SEQUENCE</scope>
    <source>
        <strain evidence="2">Con5</strain>
        <plasmid evidence="2">p3</plasmid>
    </source>
</reference>
<organism evidence="2 3">
    <name type="scientific">Gemmobacter fulvus</name>
    <dbReference type="NCBI Taxonomy" id="2840474"/>
    <lineage>
        <taxon>Bacteria</taxon>
        <taxon>Pseudomonadati</taxon>
        <taxon>Pseudomonadota</taxon>
        <taxon>Alphaproteobacteria</taxon>
        <taxon>Rhodobacterales</taxon>
        <taxon>Paracoccaceae</taxon>
        <taxon>Gemmobacter</taxon>
    </lineage>
</organism>
<sequence length="357" mass="39690">MSDPENSSLIAALHALLNPSKVDEHLVCAGVDAIDTLGDGPRTFMLHVRFNEDLPKIEDLARFLWEQCFYYALPRRRQLALKKEAEKDPSAMLRVGKAARDAFIAFSEKNPSRASEVAEVLAYCVVQHYLDASQVVAKMGLKTSSNMPVHGLDGVHAKYENGALTIYFLEAKLAKTANGGAKDYAESASNFLSNRSQYLREYQIVSELGNLDALNEPERQLALDHFDILGKPKLHRRERYIGVICYSEKRYADKLSVTDGSIDVHEKHFTAIYAAEHSHHRDVALKHLKNNGATPRKCMVFYIAVPDVNVLRKSFYQEMGVPLPAGMEVIDGPDGDEPAAADQVEAVLSGKFEGDLI</sequence>
<dbReference type="AlphaFoldDB" id="A0A975PCW7"/>
<dbReference type="InterPro" id="IPR014976">
    <property type="entry name" value="AbpA_HamA_C"/>
</dbReference>
<dbReference type="RefSeq" id="WP_215508004.1">
    <property type="nucleotide sequence ID" value="NZ_CP076364.1"/>
</dbReference>
<dbReference type="Proteomes" id="UP000679352">
    <property type="component" value="Plasmid p3"/>
</dbReference>
<dbReference type="EMBL" id="CP076364">
    <property type="protein sequence ID" value="QWK92831.1"/>
    <property type="molecule type" value="Genomic_DNA"/>
</dbReference>
<keyword evidence="3" id="KW-1185">Reference proteome</keyword>
<feature type="domain" description="Anti-bacteriophage protein A/HamA C-terminal" evidence="1">
    <location>
        <begin position="37"/>
        <end position="318"/>
    </location>
</feature>
<evidence type="ECO:0000313" key="3">
    <source>
        <dbReference type="Proteomes" id="UP000679352"/>
    </source>
</evidence>